<organism evidence="1 2">
    <name type="scientific">Dyadobacter jejuensis</name>
    <dbReference type="NCBI Taxonomy" id="1082580"/>
    <lineage>
        <taxon>Bacteria</taxon>
        <taxon>Pseudomonadati</taxon>
        <taxon>Bacteroidota</taxon>
        <taxon>Cytophagia</taxon>
        <taxon>Cytophagales</taxon>
        <taxon>Spirosomataceae</taxon>
        <taxon>Dyadobacter</taxon>
    </lineage>
</organism>
<dbReference type="AlphaFoldDB" id="A0A316AJ36"/>
<evidence type="ECO:0000313" key="1">
    <source>
        <dbReference type="EMBL" id="PWJ57308.1"/>
    </source>
</evidence>
<comment type="caution">
    <text evidence="1">The sequence shown here is derived from an EMBL/GenBank/DDBJ whole genome shotgun (WGS) entry which is preliminary data.</text>
</comment>
<proteinExistence type="predicted"/>
<name>A0A316AJ36_9BACT</name>
<dbReference type="OrthoDB" id="9950289at2"/>
<dbReference type="EMBL" id="QGDT01000007">
    <property type="protein sequence ID" value="PWJ57308.1"/>
    <property type="molecule type" value="Genomic_DNA"/>
</dbReference>
<dbReference type="Proteomes" id="UP000245880">
    <property type="component" value="Unassembled WGS sequence"/>
</dbReference>
<sequence>MSKLLSKFFGKSKSKAKLLGEELMADPIIGRALVDISLRHGQGVEPVRVRIKDKVYLMKKLG</sequence>
<protein>
    <submittedName>
        <fullName evidence="1">Uncharacterized protein</fullName>
    </submittedName>
</protein>
<gene>
    <name evidence="1" type="ORF">CLV98_10714</name>
</gene>
<dbReference type="RefSeq" id="WP_109674957.1">
    <property type="nucleotide sequence ID" value="NZ_QGDT01000007.1"/>
</dbReference>
<accession>A0A316AJ36</accession>
<evidence type="ECO:0000313" key="2">
    <source>
        <dbReference type="Proteomes" id="UP000245880"/>
    </source>
</evidence>
<reference evidence="1 2" key="1">
    <citation type="submission" date="2018-03" db="EMBL/GenBank/DDBJ databases">
        <title>Genomic Encyclopedia of Archaeal and Bacterial Type Strains, Phase II (KMG-II): from individual species to whole genera.</title>
        <authorList>
            <person name="Goeker M."/>
        </authorList>
    </citation>
    <scope>NUCLEOTIDE SEQUENCE [LARGE SCALE GENOMIC DNA]</scope>
    <source>
        <strain evidence="1 2">DSM 100346</strain>
    </source>
</reference>
<keyword evidence="2" id="KW-1185">Reference proteome</keyword>